<organism evidence="8 9">
    <name type="scientific">Dactylosporangium siamense</name>
    <dbReference type="NCBI Taxonomy" id="685454"/>
    <lineage>
        <taxon>Bacteria</taxon>
        <taxon>Bacillati</taxon>
        <taxon>Actinomycetota</taxon>
        <taxon>Actinomycetes</taxon>
        <taxon>Micromonosporales</taxon>
        <taxon>Micromonosporaceae</taxon>
        <taxon>Dactylosporangium</taxon>
    </lineage>
</organism>
<dbReference type="PANTHER" id="PTHR24286">
    <property type="entry name" value="CYTOCHROME P450 26"/>
    <property type="match status" value="1"/>
</dbReference>
<evidence type="ECO:0000256" key="1">
    <source>
        <dbReference type="ARBA" id="ARBA00001971"/>
    </source>
</evidence>
<evidence type="ECO:0000313" key="9">
    <source>
        <dbReference type="Proteomes" id="UP000660611"/>
    </source>
</evidence>
<evidence type="ECO:0000256" key="7">
    <source>
        <dbReference type="ARBA" id="ARBA00023033"/>
    </source>
</evidence>
<dbReference type="Gene3D" id="1.10.630.10">
    <property type="entry name" value="Cytochrome P450"/>
    <property type="match status" value="1"/>
</dbReference>
<sequence>MTVIETAPDLPIPLAKGRPVVGNVLEMAKDPGRFFARAYRDNGPVFRIKLFNKTYPVIAGAEAANFMGSKEGRECLRSKEFWQGFLDEYGGTRTILGEDGDSHKELREIMRRGYSRDAIKGRGNELVDITDRVIERDWQAGGSVPVVHALQYMVTDQLGTILTGNAPLEYVPDIRTMTLYVLNVLVTRQRPKILLKDPRYKKARARVFELGDKMVAELRATAGSKPPQERNLVEDLMDVHLNREGVLPANDLVLALTGPYVAGLDTVANTTAAFIYSVLKHPEVLAKVQAEADDLFANGPITDDDLSRIPSIRYALMEAMRLYPIAVALTRTATRDFEFAGHTIKEGEMVYIGTTVPHFMEEYFPDPDRFDIDRYAKPRSEHLQPGAYSPYGRGPHTCLGKSFADVQMALSMARLFHRLDLELDPPGYTLVTKTAPTPGPSMNFKVKVKGYRHLIP</sequence>
<keyword evidence="7" id="KW-0503">Monooxygenase</keyword>
<dbReference type="Pfam" id="PF00067">
    <property type="entry name" value="p450"/>
    <property type="match status" value="1"/>
</dbReference>
<dbReference type="GO" id="GO:0020037">
    <property type="term" value="F:heme binding"/>
    <property type="evidence" value="ECO:0007669"/>
    <property type="project" value="InterPro"/>
</dbReference>
<dbReference type="GO" id="GO:0016125">
    <property type="term" value="P:sterol metabolic process"/>
    <property type="evidence" value="ECO:0007669"/>
    <property type="project" value="TreeGrafter"/>
</dbReference>
<proteinExistence type="inferred from homology"/>
<evidence type="ECO:0000256" key="6">
    <source>
        <dbReference type="ARBA" id="ARBA00023004"/>
    </source>
</evidence>
<name>A0A919UBH6_9ACTN</name>
<dbReference type="InterPro" id="IPR036396">
    <property type="entry name" value="Cyt_P450_sf"/>
</dbReference>
<keyword evidence="9" id="KW-1185">Reference proteome</keyword>
<dbReference type="GO" id="GO:0004497">
    <property type="term" value="F:monooxygenase activity"/>
    <property type="evidence" value="ECO:0007669"/>
    <property type="project" value="UniProtKB-KW"/>
</dbReference>
<comment type="caution">
    <text evidence="8">The sequence shown here is derived from an EMBL/GenBank/DDBJ whole genome shotgun (WGS) entry which is preliminary data.</text>
</comment>
<comment type="cofactor">
    <cofactor evidence="1">
        <name>heme</name>
        <dbReference type="ChEBI" id="CHEBI:30413"/>
    </cofactor>
</comment>
<dbReference type="SUPFAM" id="SSF48264">
    <property type="entry name" value="Cytochrome P450"/>
    <property type="match status" value="1"/>
</dbReference>
<dbReference type="EMBL" id="BONQ01000041">
    <property type="protein sequence ID" value="GIG44653.1"/>
    <property type="molecule type" value="Genomic_DNA"/>
</dbReference>
<reference evidence="8" key="1">
    <citation type="submission" date="2021-01" db="EMBL/GenBank/DDBJ databases">
        <title>Whole genome shotgun sequence of Dactylosporangium siamense NBRC 106093.</title>
        <authorList>
            <person name="Komaki H."/>
            <person name="Tamura T."/>
        </authorList>
    </citation>
    <scope>NUCLEOTIDE SEQUENCE</scope>
    <source>
        <strain evidence="8">NBRC 106093</strain>
    </source>
</reference>
<dbReference type="CDD" id="cd00302">
    <property type="entry name" value="cytochrome_P450"/>
    <property type="match status" value="1"/>
</dbReference>
<evidence type="ECO:0000256" key="5">
    <source>
        <dbReference type="ARBA" id="ARBA00023002"/>
    </source>
</evidence>
<dbReference type="Proteomes" id="UP000660611">
    <property type="component" value="Unassembled WGS sequence"/>
</dbReference>
<dbReference type="InterPro" id="IPR002397">
    <property type="entry name" value="Cyt_P450_B"/>
</dbReference>
<dbReference type="GO" id="GO:0016705">
    <property type="term" value="F:oxidoreductase activity, acting on paired donors, with incorporation or reduction of molecular oxygen"/>
    <property type="evidence" value="ECO:0007669"/>
    <property type="project" value="InterPro"/>
</dbReference>
<dbReference type="PANTHER" id="PTHR24286:SF24">
    <property type="entry name" value="LANOSTEROL 14-ALPHA DEMETHYLASE"/>
    <property type="match status" value="1"/>
</dbReference>
<evidence type="ECO:0000256" key="4">
    <source>
        <dbReference type="ARBA" id="ARBA00022723"/>
    </source>
</evidence>
<dbReference type="AlphaFoldDB" id="A0A919UBH6"/>
<protein>
    <submittedName>
        <fullName evidence="8">Hypothetical cytochrome P450</fullName>
    </submittedName>
</protein>
<gene>
    <name evidence="8" type="ORF">Dsi01nite_026940</name>
</gene>
<comment type="similarity">
    <text evidence="2">Belongs to the cytochrome P450 family.</text>
</comment>
<evidence type="ECO:0000256" key="3">
    <source>
        <dbReference type="ARBA" id="ARBA00022617"/>
    </source>
</evidence>
<accession>A0A919UBH6</accession>
<keyword evidence="6" id="KW-0408">Iron</keyword>
<dbReference type="PRINTS" id="PR00385">
    <property type="entry name" value="P450"/>
</dbReference>
<dbReference type="PRINTS" id="PR00359">
    <property type="entry name" value="BP450"/>
</dbReference>
<keyword evidence="4" id="KW-0479">Metal-binding</keyword>
<keyword evidence="5" id="KW-0560">Oxidoreductase</keyword>
<evidence type="ECO:0000313" key="8">
    <source>
        <dbReference type="EMBL" id="GIG44653.1"/>
    </source>
</evidence>
<dbReference type="RefSeq" id="WP_203846481.1">
    <property type="nucleotide sequence ID" value="NZ_BAAAVW010000007.1"/>
</dbReference>
<dbReference type="GO" id="GO:0005506">
    <property type="term" value="F:iron ion binding"/>
    <property type="evidence" value="ECO:0007669"/>
    <property type="project" value="InterPro"/>
</dbReference>
<evidence type="ECO:0000256" key="2">
    <source>
        <dbReference type="ARBA" id="ARBA00010617"/>
    </source>
</evidence>
<dbReference type="InterPro" id="IPR001128">
    <property type="entry name" value="Cyt_P450"/>
</dbReference>
<keyword evidence="3" id="KW-0349">Heme</keyword>